<evidence type="ECO:0000313" key="2">
    <source>
        <dbReference type="Proteomes" id="UP000824782"/>
    </source>
</evidence>
<protein>
    <submittedName>
        <fullName evidence="1">Uncharacterized protein</fullName>
    </submittedName>
</protein>
<organism evidence="1 2">
    <name type="scientific">Engystomops pustulosus</name>
    <name type="common">Tungara frog</name>
    <name type="synonym">Physalaemus pustulosus</name>
    <dbReference type="NCBI Taxonomy" id="76066"/>
    <lineage>
        <taxon>Eukaryota</taxon>
        <taxon>Metazoa</taxon>
        <taxon>Chordata</taxon>
        <taxon>Craniata</taxon>
        <taxon>Vertebrata</taxon>
        <taxon>Euteleostomi</taxon>
        <taxon>Amphibia</taxon>
        <taxon>Batrachia</taxon>
        <taxon>Anura</taxon>
        <taxon>Neobatrachia</taxon>
        <taxon>Hyloidea</taxon>
        <taxon>Leptodactylidae</taxon>
        <taxon>Leiuperinae</taxon>
        <taxon>Engystomops</taxon>
    </lineage>
</organism>
<proteinExistence type="predicted"/>
<sequence length="100" mass="11170">MGDKCLIVDRVNKKKGGSEYLCMKQRSHKDASTPLMVYRTAEDIGGHLLRAQFAFSRHVTRIFQFCADFPCIVPGFRRTRSDCGASALASTRWELGGVAE</sequence>
<comment type="caution">
    <text evidence="1">The sequence shown here is derived from an EMBL/GenBank/DDBJ whole genome shotgun (WGS) entry which is preliminary data.</text>
</comment>
<evidence type="ECO:0000313" key="1">
    <source>
        <dbReference type="EMBL" id="KAG8552668.1"/>
    </source>
</evidence>
<reference evidence="1" key="1">
    <citation type="thesis" date="2020" institute="ProQuest LLC" country="789 East Eisenhower Parkway, Ann Arbor, MI, USA">
        <title>Comparative Genomics and Chromosome Evolution.</title>
        <authorList>
            <person name="Mudd A.B."/>
        </authorList>
    </citation>
    <scope>NUCLEOTIDE SEQUENCE</scope>
    <source>
        <strain evidence="1">237g6f4</strain>
        <tissue evidence="1">Blood</tissue>
    </source>
</reference>
<dbReference type="EMBL" id="WNYA01000010">
    <property type="protein sequence ID" value="KAG8552668.1"/>
    <property type="molecule type" value="Genomic_DNA"/>
</dbReference>
<dbReference type="AlphaFoldDB" id="A0AAV7A236"/>
<keyword evidence="2" id="KW-1185">Reference proteome</keyword>
<accession>A0AAV7A236</accession>
<dbReference type="Proteomes" id="UP000824782">
    <property type="component" value="Unassembled WGS sequence"/>
</dbReference>
<name>A0AAV7A236_ENGPU</name>
<gene>
    <name evidence="1" type="ORF">GDO81_002995</name>
</gene>